<organism evidence="1 2">
    <name type="scientific">Pistacia atlantica</name>
    <dbReference type="NCBI Taxonomy" id="434234"/>
    <lineage>
        <taxon>Eukaryota</taxon>
        <taxon>Viridiplantae</taxon>
        <taxon>Streptophyta</taxon>
        <taxon>Embryophyta</taxon>
        <taxon>Tracheophyta</taxon>
        <taxon>Spermatophyta</taxon>
        <taxon>Magnoliopsida</taxon>
        <taxon>eudicotyledons</taxon>
        <taxon>Gunneridae</taxon>
        <taxon>Pentapetalae</taxon>
        <taxon>rosids</taxon>
        <taxon>malvids</taxon>
        <taxon>Sapindales</taxon>
        <taxon>Anacardiaceae</taxon>
        <taxon>Pistacia</taxon>
    </lineage>
</organism>
<dbReference type="EMBL" id="CM047899">
    <property type="protein sequence ID" value="KAJ0103274.1"/>
    <property type="molecule type" value="Genomic_DNA"/>
</dbReference>
<evidence type="ECO:0000313" key="2">
    <source>
        <dbReference type="Proteomes" id="UP001164250"/>
    </source>
</evidence>
<name>A0ACC1BWC4_9ROSI</name>
<dbReference type="Proteomes" id="UP001164250">
    <property type="component" value="Chromosome 3"/>
</dbReference>
<keyword evidence="2" id="KW-1185">Reference proteome</keyword>
<comment type="caution">
    <text evidence="1">The sequence shown here is derived from an EMBL/GenBank/DDBJ whole genome shotgun (WGS) entry which is preliminary data.</text>
</comment>
<reference evidence="2" key="1">
    <citation type="journal article" date="2023" name="G3 (Bethesda)">
        <title>Genome assembly and association tests identify interacting loci associated with vigor, precocity, and sex in interspecific pistachio rootstocks.</title>
        <authorList>
            <person name="Palmer W."/>
            <person name="Jacygrad E."/>
            <person name="Sagayaradj S."/>
            <person name="Cavanaugh K."/>
            <person name="Han R."/>
            <person name="Bertier L."/>
            <person name="Beede B."/>
            <person name="Kafkas S."/>
            <person name="Golino D."/>
            <person name="Preece J."/>
            <person name="Michelmore R."/>
        </authorList>
    </citation>
    <scope>NUCLEOTIDE SEQUENCE [LARGE SCALE GENOMIC DNA]</scope>
</reference>
<accession>A0ACC1BWC4</accession>
<proteinExistence type="predicted"/>
<sequence length="79" mass="9217">MEEVCEGKDFSFPLQKEKILKSWNSIKAFKTQLAKTKNNTEYIFYDGPPFVDGAPHYGRILIRDHQGHRHATSRCWGFT</sequence>
<protein>
    <submittedName>
        <fullName evidence="1">Uncharacterized protein</fullName>
    </submittedName>
</protein>
<evidence type="ECO:0000313" key="1">
    <source>
        <dbReference type="EMBL" id="KAJ0103274.1"/>
    </source>
</evidence>
<gene>
    <name evidence="1" type="ORF">Patl1_05681</name>
</gene>